<evidence type="ECO:0000313" key="3">
    <source>
        <dbReference type="EMBL" id="TGG91022.1"/>
    </source>
</evidence>
<evidence type="ECO:0000259" key="2">
    <source>
        <dbReference type="Pfam" id="PF03795"/>
    </source>
</evidence>
<gene>
    <name evidence="3" type="ORF">ERJ67_08935</name>
</gene>
<sequence length="100" mass="11104">MPWFAKTERFKVPLEVRRPHLEAHRRWVAALRQGGTAIVSGYLVNEQGRPGGGGLLLFEAIDHPSAEALVRQDPLIAAGCVDWQLQGWVLVVGDLRQVQP</sequence>
<dbReference type="SUPFAM" id="SSF54909">
    <property type="entry name" value="Dimeric alpha+beta barrel"/>
    <property type="match status" value="1"/>
</dbReference>
<dbReference type="EMBL" id="SRMO01000084">
    <property type="protein sequence ID" value="TGG91022.1"/>
    <property type="molecule type" value="Genomic_DNA"/>
</dbReference>
<comment type="similarity">
    <text evidence="1">Belongs to the YciI family.</text>
</comment>
<feature type="domain" description="YCII-related" evidence="2">
    <location>
        <begin position="14"/>
        <end position="81"/>
    </location>
</feature>
<protein>
    <recommendedName>
        <fullName evidence="2">YCII-related domain-containing protein</fullName>
    </recommendedName>
</protein>
<dbReference type="InterPro" id="IPR005545">
    <property type="entry name" value="YCII"/>
</dbReference>
<dbReference type="AlphaFoldDB" id="A0A524RLV6"/>
<comment type="caution">
    <text evidence="3">The sequence shown here is derived from an EMBL/GenBank/DDBJ whole genome shotgun (WGS) entry which is preliminary data.</text>
</comment>
<organism evidence="3 4">
    <name type="scientific">Aphanocapsa feldmannii 277cV</name>
    <dbReference type="NCBI Taxonomy" id="2507553"/>
    <lineage>
        <taxon>Bacteria</taxon>
        <taxon>Bacillati</taxon>
        <taxon>Cyanobacteriota</taxon>
        <taxon>Cyanophyceae</taxon>
        <taxon>Oscillatoriophycideae</taxon>
        <taxon>Chroococcales</taxon>
        <taxon>Microcystaceae</taxon>
        <taxon>Aphanocapsa</taxon>
    </lineage>
</organism>
<dbReference type="PANTHER" id="PTHR37828">
    <property type="entry name" value="GSR2449 PROTEIN"/>
    <property type="match status" value="1"/>
</dbReference>
<proteinExistence type="inferred from homology"/>
<evidence type="ECO:0000313" key="4">
    <source>
        <dbReference type="Proteomes" id="UP000317990"/>
    </source>
</evidence>
<dbReference type="Pfam" id="PF03795">
    <property type="entry name" value="YCII"/>
    <property type="match status" value="1"/>
</dbReference>
<dbReference type="PANTHER" id="PTHR37828:SF1">
    <property type="entry name" value="YCII-RELATED DOMAIN-CONTAINING PROTEIN"/>
    <property type="match status" value="1"/>
</dbReference>
<reference evidence="3 4" key="1">
    <citation type="journal article" date="2019" name="mSystems">
        <title>Life at home and on the roam: Genomic adaptions reflect the dual lifestyle of an intracellular, facultative symbiont.</title>
        <authorList>
            <person name="Burgsdorf I."/>
        </authorList>
    </citation>
    <scope>NUCLEOTIDE SEQUENCE [LARGE SCALE GENOMIC DNA]</scope>
    <source>
        <strain evidence="3">277cV</strain>
    </source>
</reference>
<accession>A0A524RLV6</accession>
<dbReference type="InterPro" id="IPR011008">
    <property type="entry name" value="Dimeric_a/b-barrel"/>
</dbReference>
<name>A0A524RLV6_9CHRO</name>
<dbReference type="Gene3D" id="3.30.70.1060">
    <property type="entry name" value="Dimeric alpha+beta barrel"/>
    <property type="match status" value="1"/>
</dbReference>
<dbReference type="Proteomes" id="UP000317990">
    <property type="component" value="Unassembled WGS sequence"/>
</dbReference>
<evidence type="ECO:0000256" key="1">
    <source>
        <dbReference type="ARBA" id="ARBA00007689"/>
    </source>
</evidence>